<dbReference type="AlphaFoldDB" id="A0A2T4ILZ5"/>
<evidence type="ECO:0000256" key="1">
    <source>
        <dbReference type="ARBA" id="ARBA00005820"/>
    </source>
</evidence>
<reference evidence="5 6" key="1">
    <citation type="submission" date="2018-03" db="EMBL/GenBank/DDBJ databases">
        <title>Genome sequence of the symbiotic type strain Mesorhizobium helmanticense CSLC115NT isolated from Lotus corniculatus nodules.</title>
        <authorList>
            <person name="Sannazzaro A.I."/>
            <person name="Torres Tejerizo G.A."/>
            <person name="Dip D."/>
            <person name="Caballero M."/>
            <person name="Pistorio M."/>
            <person name="Estrella M.J."/>
        </authorList>
    </citation>
    <scope>NUCLEOTIDE SEQUENCE [LARGE SCALE GENOMIC DNA]</scope>
    <source>
        <strain evidence="5 6">CSLC115N</strain>
    </source>
</reference>
<dbReference type="EMBL" id="PZJX01000060">
    <property type="protein sequence ID" value="PTE06662.1"/>
    <property type="molecule type" value="Genomic_DNA"/>
</dbReference>
<organism evidence="5 6">
    <name type="scientific">Mesorhizobium helmanticense</name>
    <dbReference type="NCBI Taxonomy" id="1776423"/>
    <lineage>
        <taxon>Bacteria</taxon>
        <taxon>Pseudomonadati</taxon>
        <taxon>Pseudomonadota</taxon>
        <taxon>Alphaproteobacteria</taxon>
        <taxon>Hyphomicrobiales</taxon>
        <taxon>Phyllobacteriaceae</taxon>
        <taxon>Mesorhizobium</taxon>
    </lineage>
</organism>
<sequence length="286" mass="32347">MRHERDNARAKIDRAMMSVNLLGEFGISVDGRRIHSDLGRSGRKMAALLFAFPGRLYRRERIADLCWPELDPERSRAALNSALWRLRQILCQDPSSERGQNLRSIGSDIVLEPQSWLKVDSCVLAGTATLASDQIETSQMPCMKSIRSAIDLYDGQFLEAEDFDQFAAERERIHTCFVNLSTIALERYASAGAYPDAISICHKVLSFDPFHELFIRRLIALLFLNEQRAGALRFYEKWKSALRAEIGVDPMPNTARVGQQVRCCQSPTDFDEIRQIVFSSEDNGGA</sequence>
<dbReference type="InterPro" id="IPR036388">
    <property type="entry name" value="WH-like_DNA-bd_sf"/>
</dbReference>
<comment type="similarity">
    <text evidence="1">Belongs to the AfsR/DnrI/RedD regulatory family.</text>
</comment>
<feature type="domain" description="OmpR/PhoB-type" evidence="3">
    <location>
        <begin position="31"/>
        <end position="109"/>
    </location>
</feature>
<evidence type="ECO:0000256" key="2">
    <source>
        <dbReference type="ARBA" id="ARBA00023125"/>
    </source>
</evidence>
<protein>
    <recommendedName>
        <fullName evidence="7">Bacterial transcriptional activator domain-containing protein</fullName>
    </recommendedName>
</protein>
<dbReference type="PANTHER" id="PTHR35807">
    <property type="entry name" value="TRANSCRIPTIONAL REGULATOR REDD-RELATED"/>
    <property type="match status" value="1"/>
</dbReference>
<evidence type="ECO:0000313" key="5">
    <source>
        <dbReference type="EMBL" id="PTE06662.1"/>
    </source>
</evidence>
<keyword evidence="2" id="KW-0238">DNA-binding</keyword>
<keyword evidence="6" id="KW-1185">Reference proteome</keyword>
<dbReference type="GO" id="GO:0006355">
    <property type="term" value="P:regulation of DNA-templated transcription"/>
    <property type="evidence" value="ECO:0007669"/>
    <property type="project" value="InterPro"/>
</dbReference>
<dbReference type="InterPro" id="IPR005158">
    <property type="entry name" value="BTAD"/>
</dbReference>
<dbReference type="SUPFAM" id="SSF46894">
    <property type="entry name" value="C-terminal effector domain of the bipartite response regulators"/>
    <property type="match status" value="1"/>
</dbReference>
<comment type="caution">
    <text evidence="5">The sequence shown here is derived from an EMBL/GenBank/DDBJ whole genome shotgun (WGS) entry which is preliminary data.</text>
</comment>
<feature type="domain" description="Bacterial transcriptional activator" evidence="4">
    <location>
        <begin position="119"/>
        <end position="262"/>
    </location>
</feature>
<dbReference type="SMART" id="SM01043">
    <property type="entry name" value="BTAD"/>
    <property type="match status" value="1"/>
</dbReference>
<dbReference type="InterPro" id="IPR011990">
    <property type="entry name" value="TPR-like_helical_dom_sf"/>
</dbReference>
<dbReference type="Proteomes" id="UP000240259">
    <property type="component" value="Unassembled WGS sequence"/>
</dbReference>
<proteinExistence type="inferred from homology"/>
<dbReference type="GO" id="GO:0000160">
    <property type="term" value="P:phosphorelay signal transduction system"/>
    <property type="evidence" value="ECO:0007669"/>
    <property type="project" value="InterPro"/>
</dbReference>
<evidence type="ECO:0000259" key="3">
    <source>
        <dbReference type="SMART" id="SM00862"/>
    </source>
</evidence>
<dbReference type="GO" id="GO:0003677">
    <property type="term" value="F:DNA binding"/>
    <property type="evidence" value="ECO:0007669"/>
    <property type="project" value="UniProtKB-KW"/>
</dbReference>
<evidence type="ECO:0008006" key="7">
    <source>
        <dbReference type="Google" id="ProtNLM"/>
    </source>
</evidence>
<evidence type="ECO:0000259" key="4">
    <source>
        <dbReference type="SMART" id="SM01043"/>
    </source>
</evidence>
<accession>A0A2T4ILZ5</accession>
<dbReference type="InterPro" id="IPR051677">
    <property type="entry name" value="AfsR-DnrI-RedD_regulator"/>
</dbReference>
<dbReference type="InterPro" id="IPR016032">
    <property type="entry name" value="Sig_transdc_resp-reg_C-effctor"/>
</dbReference>
<dbReference type="Gene3D" id="1.10.10.10">
    <property type="entry name" value="Winged helix-like DNA-binding domain superfamily/Winged helix DNA-binding domain"/>
    <property type="match status" value="1"/>
</dbReference>
<name>A0A2T4ILZ5_9HYPH</name>
<dbReference type="SUPFAM" id="SSF48452">
    <property type="entry name" value="TPR-like"/>
    <property type="match status" value="1"/>
</dbReference>
<dbReference type="Pfam" id="PF03704">
    <property type="entry name" value="BTAD"/>
    <property type="match status" value="1"/>
</dbReference>
<dbReference type="InterPro" id="IPR001867">
    <property type="entry name" value="OmpR/PhoB-type_DNA-bd"/>
</dbReference>
<gene>
    <name evidence="5" type="ORF">C9427_30520</name>
</gene>
<evidence type="ECO:0000313" key="6">
    <source>
        <dbReference type="Proteomes" id="UP000240259"/>
    </source>
</evidence>
<dbReference type="Gene3D" id="1.25.40.10">
    <property type="entry name" value="Tetratricopeptide repeat domain"/>
    <property type="match status" value="1"/>
</dbReference>
<dbReference type="SMART" id="SM00862">
    <property type="entry name" value="Trans_reg_C"/>
    <property type="match status" value="1"/>
</dbReference>